<dbReference type="GO" id="GO:0016787">
    <property type="term" value="F:hydrolase activity"/>
    <property type="evidence" value="ECO:0007669"/>
    <property type="project" value="UniProtKB-KW"/>
</dbReference>
<sequence length="195" mass="21865">MHAAHPLHTHTRPARSHLCCSWYVSPPLRFLTLKYVTPAHKLMLMHALLIGMHDVDALEGGDIYGKTYDTEGFYTNSAAINTFNQHHAYPRRSQECAARESTLERPLRVHFWARATKRVEPMIFDHSFYTSHLSWICSAALQIRNNVGDPNQLIFTGGGSAGADVQSAFSSSCAINVVAIHDYTECVACRILHVE</sequence>
<protein>
    <submittedName>
        <fullName evidence="1">Glycoside hydrolase family 5 protein</fullName>
    </submittedName>
</protein>
<dbReference type="OrthoDB" id="428177at2759"/>
<proteinExistence type="predicted"/>
<keyword evidence="1" id="KW-0378">Hydrolase</keyword>
<accession>A0A8H6U001</accession>
<evidence type="ECO:0000313" key="2">
    <source>
        <dbReference type="Proteomes" id="UP000623467"/>
    </source>
</evidence>
<keyword evidence="2" id="KW-1185">Reference proteome</keyword>
<reference evidence="1" key="1">
    <citation type="submission" date="2020-05" db="EMBL/GenBank/DDBJ databases">
        <title>Mycena genomes resolve the evolution of fungal bioluminescence.</title>
        <authorList>
            <person name="Tsai I.J."/>
        </authorList>
    </citation>
    <scope>NUCLEOTIDE SEQUENCE</scope>
    <source>
        <strain evidence="1">160909Yilan</strain>
    </source>
</reference>
<name>A0A8H6U001_9AGAR</name>
<dbReference type="Proteomes" id="UP000623467">
    <property type="component" value="Unassembled WGS sequence"/>
</dbReference>
<evidence type="ECO:0000313" key="1">
    <source>
        <dbReference type="EMBL" id="KAF7328625.1"/>
    </source>
</evidence>
<gene>
    <name evidence="1" type="ORF">MSAN_02477600</name>
</gene>
<dbReference type="AlphaFoldDB" id="A0A8H6U001"/>
<dbReference type="EMBL" id="JACAZH010000074">
    <property type="protein sequence ID" value="KAF7328625.1"/>
    <property type="molecule type" value="Genomic_DNA"/>
</dbReference>
<organism evidence="1 2">
    <name type="scientific">Mycena sanguinolenta</name>
    <dbReference type="NCBI Taxonomy" id="230812"/>
    <lineage>
        <taxon>Eukaryota</taxon>
        <taxon>Fungi</taxon>
        <taxon>Dikarya</taxon>
        <taxon>Basidiomycota</taxon>
        <taxon>Agaricomycotina</taxon>
        <taxon>Agaricomycetes</taxon>
        <taxon>Agaricomycetidae</taxon>
        <taxon>Agaricales</taxon>
        <taxon>Marasmiineae</taxon>
        <taxon>Mycenaceae</taxon>
        <taxon>Mycena</taxon>
    </lineage>
</organism>
<comment type="caution">
    <text evidence="1">The sequence shown here is derived from an EMBL/GenBank/DDBJ whole genome shotgun (WGS) entry which is preliminary data.</text>
</comment>